<organism evidence="2 3">
    <name type="scientific">Paenibacillus antri</name>
    <dbReference type="NCBI Taxonomy" id="2582848"/>
    <lineage>
        <taxon>Bacteria</taxon>
        <taxon>Bacillati</taxon>
        <taxon>Bacillota</taxon>
        <taxon>Bacilli</taxon>
        <taxon>Bacillales</taxon>
        <taxon>Paenibacillaceae</taxon>
        <taxon>Paenibacillus</taxon>
    </lineage>
</organism>
<dbReference type="AlphaFoldDB" id="A0A5R9GIC3"/>
<protein>
    <submittedName>
        <fullName evidence="2">Aldo/keto reductase</fullName>
    </submittedName>
</protein>
<dbReference type="InterPro" id="IPR036812">
    <property type="entry name" value="NAD(P)_OxRdtase_dom_sf"/>
</dbReference>
<reference evidence="2 3" key="1">
    <citation type="submission" date="2019-05" db="EMBL/GenBank/DDBJ databases">
        <authorList>
            <person name="Narsing Rao M.P."/>
            <person name="Li W.J."/>
        </authorList>
    </citation>
    <scope>NUCLEOTIDE SEQUENCE [LARGE SCALE GENOMIC DNA]</scope>
    <source>
        <strain evidence="2 3">SYSU_K30003</strain>
    </source>
</reference>
<dbReference type="Proteomes" id="UP000309676">
    <property type="component" value="Unassembled WGS sequence"/>
</dbReference>
<dbReference type="InterPro" id="IPR020471">
    <property type="entry name" value="AKR"/>
</dbReference>
<dbReference type="GO" id="GO:0005829">
    <property type="term" value="C:cytosol"/>
    <property type="evidence" value="ECO:0007669"/>
    <property type="project" value="TreeGrafter"/>
</dbReference>
<comment type="caution">
    <text evidence="2">The sequence shown here is derived from an EMBL/GenBank/DDBJ whole genome shotgun (WGS) entry which is preliminary data.</text>
</comment>
<dbReference type="PANTHER" id="PTHR42686:SF1">
    <property type="entry name" value="GH17980P-RELATED"/>
    <property type="match status" value="1"/>
</dbReference>
<dbReference type="GO" id="GO:0016491">
    <property type="term" value="F:oxidoreductase activity"/>
    <property type="evidence" value="ECO:0007669"/>
    <property type="project" value="InterPro"/>
</dbReference>
<dbReference type="EMBL" id="VCIW01000010">
    <property type="protein sequence ID" value="TLS51285.1"/>
    <property type="molecule type" value="Genomic_DNA"/>
</dbReference>
<dbReference type="Gene3D" id="3.20.20.100">
    <property type="entry name" value="NADP-dependent oxidoreductase domain"/>
    <property type="match status" value="1"/>
</dbReference>
<gene>
    <name evidence="2" type="ORF">FE782_16285</name>
</gene>
<sequence length="300" mass="33238">MEYTTFGKTGLRVSKMGLGGAPLAGDFGKTDESEVQRVVHEAIDLGINFIDTAPLYGKGESERRIGRALEGGRRERVVLASKAARSDMRYDYKTIIQSVEDSLARLRTDRLDLVQLHDVNTQPYELIIEEAIPALQKLREDGKVRFLGVSTKDLDLLMRFMRTEAFDAVQFYARYMLLDHSAKDALLPLAREMNLGVMNGSVLGMGILAETPAFFIGEETLRRAAEGIAKLDFLRTRDGPGGLIEPAMRFSFTNPDIHVTLSGVATLDALRMNAALCDGRGLEPETQAKVFELFQGDSVF</sequence>
<dbReference type="OrthoDB" id="9773828at2"/>
<dbReference type="InterPro" id="IPR023210">
    <property type="entry name" value="NADP_OxRdtase_dom"/>
</dbReference>
<name>A0A5R9GIC3_9BACL</name>
<dbReference type="RefSeq" id="WP_138195280.1">
    <property type="nucleotide sequence ID" value="NZ_VCIW01000010.1"/>
</dbReference>
<dbReference type="Pfam" id="PF00248">
    <property type="entry name" value="Aldo_ket_red"/>
    <property type="match status" value="1"/>
</dbReference>
<proteinExistence type="predicted"/>
<evidence type="ECO:0000313" key="3">
    <source>
        <dbReference type="Proteomes" id="UP000309676"/>
    </source>
</evidence>
<accession>A0A5R9GIC3</accession>
<dbReference type="SUPFAM" id="SSF51430">
    <property type="entry name" value="NAD(P)-linked oxidoreductase"/>
    <property type="match status" value="1"/>
</dbReference>
<dbReference type="PANTHER" id="PTHR42686">
    <property type="entry name" value="GH17980P-RELATED"/>
    <property type="match status" value="1"/>
</dbReference>
<evidence type="ECO:0000313" key="2">
    <source>
        <dbReference type="EMBL" id="TLS51285.1"/>
    </source>
</evidence>
<keyword evidence="3" id="KW-1185">Reference proteome</keyword>
<feature type="domain" description="NADP-dependent oxidoreductase" evidence="1">
    <location>
        <begin position="15"/>
        <end position="277"/>
    </location>
</feature>
<evidence type="ECO:0000259" key="1">
    <source>
        <dbReference type="Pfam" id="PF00248"/>
    </source>
</evidence>